<evidence type="ECO:0000313" key="2">
    <source>
        <dbReference type="Proteomes" id="UP000293952"/>
    </source>
</evidence>
<dbReference type="AlphaFoldDB" id="A0A4V1WFD6"/>
<dbReference type="RefSeq" id="WP_130094164.1">
    <property type="nucleotide sequence ID" value="NZ_SETE01000005.1"/>
</dbReference>
<protein>
    <submittedName>
        <fullName evidence="1">Uncharacterized protein</fullName>
    </submittedName>
</protein>
<organism evidence="1 2">
    <name type="scientific">Brumimicrobium glaciale</name>
    <dbReference type="NCBI Taxonomy" id="200475"/>
    <lineage>
        <taxon>Bacteria</taxon>
        <taxon>Pseudomonadati</taxon>
        <taxon>Bacteroidota</taxon>
        <taxon>Flavobacteriia</taxon>
        <taxon>Flavobacteriales</taxon>
        <taxon>Crocinitomicaceae</taxon>
        <taxon>Brumimicrobium</taxon>
    </lineage>
</organism>
<sequence>MAFENNLFINCPFDKEFKPILKILIFSSIYLGYKPLLSETTNSAETRVDGIHDLISKAKYSIHDLSRMESTKENELARFNMPFELGIDIGCKKFGNTQMNKKCLLIFDKTKYRYQKSISDLSGNDIEIHNNDPEIALRKFRNWIYKIKSTKIDSANKIWRLYNEFNGDFFEIAKTDELSKADIEEMPLEEICLYITEWKKGRDHFK</sequence>
<proteinExistence type="predicted"/>
<keyword evidence="2" id="KW-1185">Reference proteome</keyword>
<dbReference type="OrthoDB" id="7596615at2"/>
<name>A0A4V1WFD6_9FLAO</name>
<gene>
    <name evidence="1" type="ORF">ERX46_12250</name>
</gene>
<accession>A0A4V1WFD6</accession>
<comment type="caution">
    <text evidence="1">The sequence shown here is derived from an EMBL/GenBank/DDBJ whole genome shotgun (WGS) entry which is preliminary data.</text>
</comment>
<dbReference type="EMBL" id="SETE01000005">
    <property type="protein sequence ID" value="RYM32826.1"/>
    <property type="molecule type" value="Genomic_DNA"/>
</dbReference>
<reference evidence="1 2" key="1">
    <citation type="submission" date="2019-02" db="EMBL/GenBank/DDBJ databases">
        <title>Genome sequence of the sea-ice species Brumimicrobium glaciale.</title>
        <authorList>
            <person name="Bowman J.P."/>
        </authorList>
    </citation>
    <scope>NUCLEOTIDE SEQUENCE [LARGE SCALE GENOMIC DNA]</scope>
    <source>
        <strain evidence="1 2">IC156</strain>
    </source>
</reference>
<evidence type="ECO:0000313" key="1">
    <source>
        <dbReference type="EMBL" id="RYM32826.1"/>
    </source>
</evidence>
<dbReference type="Proteomes" id="UP000293952">
    <property type="component" value="Unassembled WGS sequence"/>
</dbReference>